<dbReference type="EMBL" id="FNKP01000002">
    <property type="protein sequence ID" value="SDR37025.1"/>
    <property type="molecule type" value="Genomic_DNA"/>
</dbReference>
<evidence type="ECO:0000313" key="1">
    <source>
        <dbReference type="EMBL" id="SDR37025.1"/>
    </source>
</evidence>
<accession>A0A1H1IH02</accession>
<organism evidence="1 2">
    <name type="scientific">Paraburkholderia fungorum</name>
    <dbReference type="NCBI Taxonomy" id="134537"/>
    <lineage>
        <taxon>Bacteria</taxon>
        <taxon>Pseudomonadati</taxon>
        <taxon>Pseudomonadota</taxon>
        <taxon>Betaproteobacteria</taxon>
        <taxon>Burkholderiales</taxon>
        <taxon>Burkholderiaceae</taxon>
        <taxon>Paraburkholderia</taxon>
    </lineage>
</organism>
<keyword evidence="2" id="KW-1185">Reference proteome</keyword>
<reference evidence="2" key="1">
    <citation type="submission" date="2016-10" db="EMBL/GenBank/DDBJ databases">
        <authorList>
            <person name="Varghese N."/>
        </authorList>
    </citation>
    <scope>NUCLEOTIDE SEQUENCE [LARGE SCALE GENOMIC DNA]</scope>
    <source>
        <strain evidence="2">GAS106B</strain>
    </source>
</reference>
<dbReference type="AlphaFoldDB" id="A0A1H1IH02"/>
<gene>
    <name evidence="1" type="ORF">SAMN05443245_5175</name>
</gene>
<sequence>MNHILNRRTFMEQAYAYTRARQPTAQLIAGLCTSFAQMMADDTAGKVAVALPDGIRVVREPTAARRA</sequence>
<dbReference type="Proteomes" id="UP000183487">
    <property type="component" value="Unassembled WGS sequence"/>
</dbReference>
<name>A0A1H1IH02_9BURK</name>
<proteinExistence type="predicted"/>
<evidence type="ECO:0000313" key="2">
    <source>
        <dbReference type="Proteomes" id="UP000183487"/>
    </source>
</evidence>
<protein>
    <submittedName>
        <fullName evidence="1">Uncharacterized protein</fullName>
    </submittedName>
</protein>